<dbReference type="PANTHER" id="PTHR37423:SF2">
    <property type="entry name" value="MEMBRANE-BOUND LYTIC MUREIN TRANSGLYCOSYLASE C"/>
    <property type="match status" value="1"/>
</dbReference>
<dbReference type="InterPro" id="IPR000189">
    <property type="entry name" value="Transglyc_AS"/>
</dbReference>
<accession>A0ABS6W327</accession>
<keyword evidence="5" id="KW-1185">Reference proteome</keyword>
<dbReference type="Proteomes" id="UP000719267">
    <property type="component" value="Unassembled WGS sequence"/>
</dbReference>
<gene>
    <name evidence="4" type="ORF">KW502_07000</name>
</gene>
<feature type="domain" description="LysM" evidence="3">
    <location>
        <begin position="489"/>
        <end position="533"/>
    </location>
</feature>
<dbReference type="EMBL" id="JAHWDF010000006">
    <property type="protein sequence ID" value="MBW2961543.1"/>
    <property type="molecule type" value="Genomic_DNA"/>
</dbReference>
<dbReference type="CDD" id="cd16894">
    <property type="entry name" value="MltD-like"/>
    <property type="match status" value="1"/>
</dbReference>
<comment type="caution">
    <text evidence="4">The sequence shown here is derived from an EMBL/GenBank/DDBJ whole genome shotgun (WGS) entry which is preliminary data.</text>
</comment>
<proteinExistence type="inferred from homology"/>
<comment type="similarity">
    <text evidence="1">Belongs to the transglycosylase Slt family.</text>
</comment>
<evidence type="ECO:0000256" key="2">
    <source>
        <dbReference type="SAM" id="SignalP"/>
    </source>
</evidence>
<evidence type="ECO:0000313" key="5">
    <source>
        <dbReference type="Proteomes" id="UP000719267"/>
    </source>
</evidence>
<feature type="domain" description="LysM" evidence="3">
    <location>
        <begin position="421"/>
        <end position="464"/>
    </location>
</feature>
<protein>
    <submittedName>
        <fullName evidence="4">LysM peptidoglycan-binding domain-containing protein</fullName>
    </submittedName>
</protein>
<dbReference type="PROSITE" id="PS00922">
    <property type="entry name" value="TRANSGLYCOSYLASE"/>
    <property type="match status" value="1"/>
</dbReference>
<reference evidence="4 5" key="1">
    <citation type="submission" date="2021-07" db="EMBL/GenBank/DDBJ databases">
        <title>Mesonia aestuariivivens sp. nov., isolated from a tidal flat.</title>
        <authorList>
            <person name="Kim Y.-O."/>
            <person name="Yoon J.-H."/>
        </authorList>
    </citation>
    <scope>NUCLEOTIDE SEQUENCE [LARGE SCALE GENOMIC DNA]</scope>
    <source>
        <strain evidence="4 5">JHPTF-M18</strain>
    </source>
</reference>
<feature type="chain" id="PRO_5046111607" evidence="2">
    <location>
        <begin position="20"/>
        <end position="536"/>
    </location>
</feature>
<feature type="signal peptide" evidence="2">
    <location>
        <begin position="1"/>
        <end position="19"/>
    </location>
</feature>
<organism evidence="4 5">
    <name type="scientific">Mesonia aestuariivivens</name>
    <dbReference type="NCBI Taxonomy" id="2796128"/>
    <lineage>
        <taxon>Bacteria</taxon>
        <taxon>Pseudomonadati</taxon>
        <taxon>Bacteroidota</taxon>
        <taxon>Flavobacteriia</taxon>
        <taxon>Flavobacteriales</taxon>
        <taxon>Flavobacteriaceae</taxon>
        <taxon>Mesonia</taxon>
    </lineage>
</organism>
<dbReference type="CDD" id="cd00118">
    <property type="entry name" value="LysM"/>
    <property type="match status" value="2"/>
</dbReference>
<sequence length="536" mass="61716">MKIKNVVLGISLITGVAFAQTPEKKKDSVALVVKENQEEIDFTKKVERHPGFDRVIEAKFTAFSPSSSFLNENVLFGLRDYHQPALIDSIWQQTLLDSNLYDEMQKSIENIPYNDTVNKVISTELLKERLAKLNAKTPFHVTYNESLESVIQYYLKRNKKSMERLMSLGQYYFPLFEEKLDKYDIPLEIKYLAIVESALNPTAKSRVGATGLWQFMFATGKMHGLDVSSYVDERMDPVLATEAACKYLSNLYNTFGDWDLALASYNSGPGNVSKAIRRSGGKKDYWELRNYLPRETAGYVPAFLATMYLFEYADEHGYQPYQPKITYFETDTIKVKQLIKFDQITRVTNIDTELLEFLNPSYKLNIIPYIEDEEYYIRLPLVETGIFVANENLIYNYAEEAILAEAEEKSLPKYYEADDKIRYRVRSGDYLGKIAERYGVGVSKIRGWNNMRNNNIRVGQYLTIYPKKPVATNPVDIKKSKSTNKNSEKYYIVRSGDSLWSISKKFPGISVQNIKKWNDISSHKLKPGMKIKVSNG</sequence>
<evidence type="ECO:0000313" key="4">
    <source>
        <dbReference type="EMBL" id="MBW2961543.1"/>
    </source>
</evidence>
<dbReference type="InterPro" id="IPR018392">
    <property type="entry name" value="LysM"/>
</dbReference>
<evidence type="ECO:0000256" key="1">
    <source>
        <dbReference type="ARBA" id="ARBA00007734"/>
    </source>
</evidence>
<dbReference type="Pfam" id="PF01476">
    <property type="entry name" value="LysM"/>
    <property type="match status" value="2"/>
</dbReference>
<keyword evidence="2" id="KW-0732">Signal</keyword>
<dbReference type="Pfam" id="PF01464">
    <property type="entry name" value="SLT"/>
    <property type="match status" value="1"/>
</dbReference>
<dbReference type="InterPro" id="IPR008258">
    <property type="entry name" value="Transglycosylase_SLT_dom_1"/>
</dbReference>
<name>A0ABS6W327_9FLAO</name>
<dbReference type="RefSeq" id="WP_219039834.1">
    <property type="nucleotide sequence ID" value="NZ_JAHWDF010000006.1"/>
</dbReference>
<evidence type="ECO:0000259" key="3">
    <source>
        <dbReference type="PROSITE" id="PS51782"/>
    </source>
</evidence>
<dbReference type="PANTHER" id="PTHR37423">
    <property type="entry name" value="SOLUBLE LYTIC MUREIN TRANSGLYCOSYLASE-RELATED"/>
    <property type="match status" value="1"/>
</dbReference>
<dbReference type="PROSITE" id="PS51782">
    <property type="entry name" value="LYSM"/>
    <property type="match status" value="2"/>
</dbReference>
<dbReference type="SMART" id="SM00257">
    <property type="entry name" value="LysM"/>
    <property type="match status" value="2"/>
</dbReference>